<comment type="caution">
    <text evidence="1">The sequence shown here is derived from an EMBL/GenBank/DDBJ whole genome shotgun (WGS) entry which is preliminary data.</text>
</comment>
<evidence type="ECO:0000313" key="2">
    <source>
        <dbReference type="Proteomes" id="UP000430670"/>
    </source>
</evidence>
<name>A0A6I3SLN3_HELMO</name>
<organism evidence="1 2">
    <name type="scientific">Heliobacterium mobile</name>
    <name type="common">Heliobacillus mobilis</name>
    <dbReference type="NCBI Taxonomy" id="28064"/>
    <lineage>
        <taxon>Bacteria</taxon>
        <taxon>Bacillati</taxon>
        <taxon>Bacillota</taxon>
        <taxon>Clostridia</taxon>
        <taxon>Eubacteriales</taxon>
        <taxon>Heliobacteriaceae</taxon>
        <taxon>Heliobacterium</taxon>
    </lineage>
</organism>
<dbReference type="AlphaFoldDB" id="A0A6I3SLN3"/>
<sequence length="167" mass="18456">MAKGCSRLHVLFANAPRHYRGEEGKACRRGVRAGSRWPHTSPFLVATSCGYIPFPFFLATATALARDSIAEGERYEDFFAYVASPRPDVSQKRLHPAYPTIWKVAERCQMVVFYFTGIHFELEMSFLHSLPVLDFAIFGDYGAPVVELLKVLAGLPAGSRGGNGNNA</sequence>
<accession>A0A6I3SLN3</accession>
<dbReference type="RefSeq" id="WP_155476763.1">
    <property type="nucleotide sequence ID" value="NZ_WNKU01000013.1"/>
</dbReference>
<dbReference type="Proteomes" id="UP000430670">
    <property type="component" value="Unassembled WGS sequence"/>
</dbReference>
<dbReference type="OrthoDB" id="9801424at2"/>
<proteinExistence type="predicted"/>
<dbReference type="EMBL" id="WNKU01000013">
    <property type="protein sequence ID" value="MTV49665.1"/>
    <property type="molecule type" value="Genomic_DNA"/>
</dbReference>
<gene>
    <name evidence="1" type="ORF">GJ688_11835</name>
</gene>
<evidence type="ECO:0000313" key="1">
    <source>
        <dbReference type="EMBL" id="MTV49665.1"/>
    </source>
</evidence>
<keyword evidence="2" id="KW-1185">Reference proteome</keyword>
<protein>
    <submittedName>
        <fullName evidence="1">Uncharacterized protein</fullName>
    </submittedName>
</protein>
<reference evidence="1 2" key="1">
    <citation type="submission" date="2019-11" db="EMBL/GenBank/DDBJ databases">
        <title>Whole-genome sequence of a the green, strictly anaerobic photosynthetic bacterium Heliobacillus mobilis DSM 6151.</title>
        <authorList>
            <person name="Kyndt J.A."/>
            <person name="Meyer T.E."/>
        </authorList>
    </citation>
    <scope>NUCLEOTIDE SEQUENCE [LARGE SCALE GENOMIC DNA]</scope>
    <source>
        <strain evidence="1 2">DSM 6151</strain>
    </source>
</reference>